<sequence length="189" mass="22078">MVTLEEYIREYFGVAVVDLERASRHFRVQKLSKDDFFVKSGRFCNRLSFVSSGYLRVYAFADGRDVTQWVAKPGQLLTDLSSFVFESPARWNIQALTDCEIFTVSKADYGRFGDVVKDWERLEKMFIAKCFLTMEERVFSFLSMNAEERYQSLFRSDPDLFNRVSLRFLASMLGMAPETLSRLRRKSLS</sequence>
<dbReference type="InterPro" id="IPR014710">
    <property type="entry name" value="RmlC-like_jellyroll"/>
</dbReference>
<dbReference type="RefSeq" id="WP_338393717.1">
    <property type="nucleotide sequence ID" value="NZ_AP025314.1"/>
</dbReference>
<dbReference type="InterPro" id="IPR018490">
    <property type="entry name" value="cNMP-bd_dom_sf"/>
</dbReference>
<dbReference type="EMBL" id="AP025314">
    <property type="protein sequence ID" value="BDD08455.1"/>
    <property type="molecule type" value="Genomic_DNA"/>
</dbReference>
<organism evidence="2 3">
    <name type="scientific">Fulvitalea axinellae</name>
    <dbReference type="NCBI Taxonomy" id="1182444"/>
    <lineage>
        <taxon>Bacteria</taxon>
        <taxon>Pseudomonadati</taxon>
        <taxon>Bacteroidota</taxon>
        <taxon>Cytophagia</taxon>
        <taxon>Cytophagales</taxon>
        <taxon>Persicobacteraceae</taxon>
        <taxon>Fulvitalea</taxon>
    </lineage>
</organism>
<name>A0AAU9DC92_9BACT</name>
<feature type="domain" description="Cyclic nucleotide-binding" evidence="1">
    <location>
        <begin position="24"/>
        <end position="112"/>
    </location>
</feature>
<dbReference type="CDD" id="cd00038">
    <property type="entry name" value="CAP_ED"/>
    <property type="match status" value="1"/>
</dbReference>
<dbReference type="InterPro" id="IPR000595">
    <property type="entry name" value="cNMP-bd_dom"/>
</dbReference>
<reference evidence="2 3" key="1">
    <citation type="submission" date="2021-12" db="EMBL/GenBank/DDBJ databases">
        <title>Genome sequencing of bacteria with rrn-lacking chromosome and rrn-plasmid.</title>
        <authorList>
            <person name="Anda M."/>
            <person name="Iwasaki W."/>
        </authorList>
    </citation>
    <scope>NUCLEOTIDE SEQUENCE [LARGE SCALE GENOMIC DNA]</scope>
    <source>
        <strain evidence="2 3">DSM 100852</strain>
    </source>
</reference>
<evidence type="ECO:0000259" key="1">
    <source>
        <dbReference type="PROSITE" id="PS50042"/>
    </source>
</evidence>
<gene>
    <name evidence="2" type="ORF">FUAX_08870</name>
</gene>
<dbReference type="SUPFAM" id="SSF51206">
    <property type="entry name" value="cAMP-binding domain-like"/>
    <property type="match status" value="1"/>
</dbReference>
<dbReference type="Pfam" id="PF00027">
    <property type="entry name" value="cNMP_binding"/>
    <property type="match status" value="1"/>
</dbReference>
<evidence type="ECO:0000313" key="2">
    <source>
        <dbReference type="EMBL" id="BDD08455.1"/>
    </source>
</evidence>
<dbReference type="AlphaFoldDB" id="A0AAU9DC92"/>
<dbReference type="Proteomes" id="UP001348817">
    <property type="component" value="Chromosome"/>
</dbReference>
<evidence type="ECO:0000313" key="3">
    <source>
        <dbReference type="Proteomes" id="UP001348817"/>
    </source>
</evidence>
<accession>A0AAU9DC92</accession>
<keyword evidence="3" id="KW-1185">Reference proteome</keyword>
<dbReference type="PROSITE" id="PS50042">
    <property type="entry name" value="CNMP_BINDING_3"/>
    <property type="match status" value="1"/>
</dbReference>
<proteinExistence type="predicted"/>
<dbReference type="Gene3D" id="2.60.120.10">
    <property type="entry name" value="Jelly Rolls"/>
    <property type="match status" value="1"/>
</dbReference>
<dbReference type="KEGG" id="fax:FUAX_08870"/>
<protein>
    <submittedName>
        <fullName evidence="2">cAMP-binding protein</fullName>
    </submittedName>
</protein>